<dbReference type="AlphaFoldDB" id="A0A927B4A1"/>
<feature type="transmembrane region" description="Helical" evidence="2">
    <location>
        <begin position="6"/>
        <end position="24"/>
    </location>
</feature>
<name>A0A927B4A1_9BACT</name>
<proteinExistence type="predicted"/>
<feature type="region of interest" description="Disordered" evidence="1">
    <location>
        <begin position="115"/>
        <end position="135"/>
    </location>
</feature>
<sequence length="135" mass="15276">MNTRLIAIRTIAFMMFIILLTVGCKKKEEEVDPYAFLKGTWQYANGAECVFDATTKTAKGTKVPTNNTIHKFVVGEEYWRNVTSTGADAWSYEQIVRFPDGKTVEYRKSTMTRKDANTLSMETPGLSDSGMKRVQ</sequence>
<comment type="caution">
    <text evidence="3">The sequence shown here is derived from an EMBL/GenBank/DDBJ whole genome shotgun (WGS) entry which is preliminary data.</text>
</comment>
<accession>A0A927B4A1</accession>
<dbReference type="EMBL" id="JACXAA010000008">
    <property type="protein sequence ID" value="MBD2755361.1"/>
    <property type="molecule type" value="Genomic_DNA"/>
</dbReference>
<protein>
    <submittedName>
        <fullName evidence="3">Uncharacterized protein</fullName>
    </submittedName>
</protein>
<keyword evidence="2" id="KW-0812">Transmembrane</keyword>
<keyword evidence="2" id="KW-0472">Membrane</keyword>
<gene>
    <name evidence="3" type="ORF">IC230_20840</name>
</gene>
<evidence type="ECO:0000256" key="1">
    <source>
        <dbReference type="SAM" id="MobiDB-lite"/>
    </source>
</evidence>
<dbReference type="Proteomes" id="UP000653797">
    <property type="component" value="Unassembled WGS sequence"/>
</dbReference>
<keyword evidence="4" id="KW-1185">Reference proteome</keyword>
<evidence type="ECO:0000313" key="4">
    <source>
        <dbReference type="Proteomes" id="UP000653797"/>
    </source>
</evidence>
<dbReference type="RefSeq" id="WP_191040985.1">
    <property type="nucleotide sequence ID" value="NZ_JACXAA010000008.1"/>
</dbReference>
<reference evidence="3" key="1">
    <citation type="submission" date="2020-09" db="EMBL/GenBank/DDBJ databases">
        <authorList>
            <person name="Kim M.K."/>
        </authorList>
    </citation>
    <scope>NUCLEOTIDE SEQUENCE</scope>
    <source>
        <strain evidence="3">BT704</strain>
    </source>
</reference>
<dbReference type="PROSITE" id="PS51257">
    <property type="entry name" value="PROKAR_LIPOPROTEIN"/>
    <property type="match status" value="1"/>
</dbReference>
<organism evidence="3 4">
    <name type="scientific">Spirosoma validum</name>
    <dbReference type="NCBI Taxonomy" id="2771355"/>
    <lineage>
        <taxon>Bacteria</taxon>
        <taxon>Pseudomonadati</taxon>
        <taxon>Bacteroidota</taxon>
        <taxon>Cytophagia</taxon>
        <taxon>Cytophagales</taxon>
        <taxon>Cytophagaceae</taxon>
        <taxon>Spirosoma</taxon>
    </lineage>
</organism>
<evidence type="ECO:0000256" key="2">
    <source>
        <dbReference type="SAM" id="Phobius"/>
    </source>
</evidence>
<evidence type="ECO:0000313" key="3">
    <source>
        <dbReference type="EMBL" id="MBD2755361.1"/>
    </source>
</evidence>
<keyword evidence="2" id="KW-1133">Transmembrane helix</keyword>